<evidence type="ECO:0000313" key="2">
    <source>
        <dbReference type="Proteomes" id="UP001221142"/>
    </source>
</evidence>
<keyword evidence="2" id="KW-1185">Reference proteome</keyword>
<accession>A0AAD7F923</accession>
<reference evidence="1" key="1">
    <citation type="submission" date="2023-03" db="EMBL/GenBank/DDBJ databases">
        <title>Massive genome expansion in bonnet fungi (Mycena s.s.) driven by repeated elements and novel gene families across ecological guilds.</title>
        <authorList>
            <consortium name="Lawrence Berkeley National Laboratory"/>
            <person name="Harder C.B."/>
            <person name="Miyauchi S."/>
            <person name="Viragh M."/>
            <person name="Kuo A."/>
            <person name="Thoen E."/>
            <person name="Andreopoulos B."/>
            <person name="Lu D."/>
            <person name="Skrede I."/>
            <person name="Drula E."/>
            <person name="Henrissat B."/>
            <person name="Morin E."/>
            <person name="Kohler A."/>
            <person name="Barry K."/>
            <person name="LaButti K."/>
            <person name="Morin E."/>
            <person name="Salamov A."/>
            <person name="Lipzen A."/>
            <person name="Mereny Z."/>
            <person name="Hegedus B."/>
            <person name="Baldrian P."/>
            <person name="Stursova M."/>
            <person name="Weitz H."/>
            <person name="Taylor A."/>
            <person name="Grigoriev I.V."/>
            <person name="Nagy L.G."/>
            <person name="Martin F."/>
            <person name="Kauserud H."/>
        </authorList>
    </citation>
    <scope>NUCLEOTIDE SEQUENCE</scope>
    <source>
        <strain evidence="1">9284</strain>
    </source>
</reference>
<evidence type="ECO:0000313" key="1">
    <source>
        <dbReference type="EMBL" id="KAJ7605568.1"/>
    </source>
</evidence>
<proteinExistence type="predicted"/>
<gene>
    <name evidence="1" type="ORF">FB45DRAFT_1012491</name>
</gene>
<organism evidence="1 2">
    <name type="scientific">Roridomyces roridus</name>
    <dbReference type="NCBI Taxonomy" id="1738132"/>
    <lineage>
        <taxon>Eukaryota</taxon>
        <taxon>Fungi</taxon>
        <taxon>Dikarya</taxon>
        <taxon>Basidiomycota</taxon>
        <taxon>Agaricomycotina</taxon>
        <taxon>Agaricomycetes</taxon>
        <taxon>Agaricomycetidae</taxon>
        <taxon>Agaricales</taxon>
        <taxon>Marasmiineae</taxon>
        <taxon>Mycenaceae</taxon>
        <taxon>Roridomyces</taxon>
    </lineage>
</organism>
<dbReference type="AlphaFoldDB" id="A0AAD7F923"/>
<comment type="caution">
    <text evidence="1">The sequence shown here is derived from an EMBL/GenBank/DDBJ whole genome shotgun (WGS) entry which is preliminary data.</text>
</comment>
<sequence>MLGISNLPSALSALVGSKQSMTTNECWSTEAIKSMRRELKRGIAAITRLDRRKPRRAGSPFYTGIVLLSPTLARAPHQPTRTTRWVARFHVPRDKCIGCALSESASRRDGENLRYIRYPNLQGLFVDWMQTGFGGAYALLDLHGYHLRTKKSLSGGFPFPIHLRRTRDPRELAGVLVSLDELEPADPILVDKRSNPAGPRGPAVLPQTQSYLVPVSQSVQCNLELQILLVYLYKVDSRQDTSLLWDTPPKCRLEAATWAWALWLLVTEEYFLEKRSIAAGAAPSLHGRFTYENVMAEIEKDVGRAGIHDQFSCVLRRSLPLSAVAKLSFKPAFQSLTRNSNIADMMHAVVDIAKATRHCQKQPEIGLA</sequence>
<dbReference type="Proteomes" id="UP001221142">
    <property type="component" value="Unassembled WGS sequence"/>
</dbReference>
<protein>
    <submittedName>
        <fullName evidence="1">Uncharacterized protein</fullName>
    </submittedName>
</protein>
<dbReference type="EMBL" id="JARKIF010000072">
    <property type="protein sequence ID" value="KAJ7605568.1"/>
    <property type="molecule type" value="Genomic_DNA"/>
</dbReference>
<name>A0AAD7F923_9AGAR</name>